<dbReference type="SUPFAM" id="SSF49464">
    <property type="entry name" value="Carboxypeptidase regulatory domain-like"/>
    <property type="match status" value="1"/>
</dbReference>
<keyword evidence="5 7" id="KW-0472">Membrane</keyword>
<sequence length="1085" mass="121331">MKRITLLFAFLVMSMGMALAQSQVEVSGTVISAEDNQPIIGATVRGKTSKKGDRTNIDGKFKFTVPANEKIIIISFVGMKTREVAVGKNLKIVLQPDATSLDEVVAIAYGTAKKQSLVGAQSNVSAKQLERRPVSNVTNALAAAAPGVQVTTSSGQPGSGAKIMIRGFGSMKEESSAPLFVVDGAIYNGNISDLPASDIQSLSILKDASSTALYGSSAGNGVVLITTKSGSRATKGKPNFTFTTSVGGSRRGEDRYEIVNAMQHYPLRWQQWFNQYKYEEKRSDEEAAYKANNDVYTDLVYNPYKGISSYVAYDEAQKKWIKTNDANIAGASPLFVMPDGTLNPEVTGLLWGDDTDWEKELFRTGLRQEYTLSGGLNTEKMKSFMSLSYLGEDGYKKFTHLNRLSARINVSYDVNNWFTVGTNTSVVHTDTESPKTLRGAASNPFSFMNFVAPIYPIHQHDENGAYILDGNGNKKEDYSSFRPYSKNFNPVLEQKLDKRYGSRDAITNRTFAELKLYDGLKFRTNLGYDISRYTSKQRYNNVMGDQPQGMLTIENERQSTITLNQLLEYDKTFDKHHINILAGHESYQYLVQALTGRKDQMYLLGMDEMSNLSNMNDITSYTDNYRKEGYFSRISYDYGNLYNASFSFRRDGTSRFAPQSRWGNFWSVGAGWQLSNHEFMSGTRSWLDYFKLRASIGQTGNDAVGTYYAYQTLFSLGSNNNKDLGLRVSNLGNLDLRWEKQTAFDLAFEFGLFNRLTGTIELFNKESDDLLFSFSLPISTGVGSIDKNLGKVRNYGLEMDFRLQLLNAKDFSWDLKFNGTVLKNVIVRLPEENRKDGIEKDFHKYMENVSRYEFYLNEYIGVDPIDGKAIYRIDAEKYPEQANPDNKAFVGMEKEGERATWTKDGRFVKKHFCGNSIPAIYGGIGTEATYKGLEFAILFSYQLGGKAYDRSYQSLMGRSLQNGNAAHIDMLNAWKTPGDKDQMPSKSDIPRLDASSTVYDNLSSDRFLISASALMLRNVSLSYNLPEAWVKPLSVSSARVGIVGENLFMLSHRKGLNPMTGFGGVSETSAFGYAKTITANLTINF</sequence>
<dbReference type="NCBIfam" id="TIGR04057">
    <property type="entry name" value="SusC_RagA_signa"/>
    <property type="match status" value="1"/>
</dbReference>
<dbReference type="InterPro" id="IPR036942">
    <property type="entry name" value="Beta-barrel_TonB_sf"/>
</dbReference>
<protein>
    <submittedName>
        <fullName evidence="10">TonB-linked outer membrane protein, SusC/RagA family</fullName>
    </submittedName>
</protein>
<keyword evidence="2 7" id="KW-0813">Transport</keyword>
<evidence type="ECO:0000256" key="7">
    <source>
        <dbReference type="PROSITE-ProRule" id="PRU01360"/>
    </source>
</evidence>
<comment type="similarity">
    <text evidence="7">Belongs to the TonB-dependent receptor family.</text>
</comment>
<name>A0A1T4NDC1_PORCN</name>
<evidence type="ECO:0000256" key="2">
    <source>
        <dbReference type="ARBA" id="ARBA00022448"/>
    </source>
</evidence>
<evidence type="ECO:0000259" key="9">
    <source>
        <dbReference type="Pfam" id="PF07715"/>
    </source>
</evidence>
<dbReference type="GO" id="GO:0009279">
    <property type="term" value="C:cell outer membrane"/>
    <property type="evidence" value="ECO:0007669"/>
    <property type="project" value="UniProtKB-SubCell"/>
</dbReference>
<dbReference type="Gene3D" id="2.60.40.1120">
    <property type="entry name" value="Carboxypeptidase-like, regulatory domain"/>
    <property type="match status" value="1"/>
</dbReference>
<feature type="chain" id="PRO_5010571119" evidence="8">
    <location>
        <begin position="21"/>
        <end position="1085"/>
    </location>
</feature>
<keyword evidence="8" id="KW-0732">Signal</keyword>
<dbReference type="InterPro" id="IPR023996">
    <property type="entry name" value="TonB-dep_OMP_SusC/RagA"/>
</dbReference>
<evidence type="ECO:0000313" key="10">
    <source>
        <dbReference type="EMBL" id="SJZ77262.1"/>
    </source>
</evidence>
<dbReference type="InterPro" id="IPR023997">
    <property type="entry name" value="TonB-dep_OMP_SusC/RagA_CS"/>
</dbReference>
<evidence type="ECO:0000256" key="4">
    <source>
        <dbReference type="ARBA" id="ARBA00022692"/>
    </source>
</evidence>
<accession>A0A1T4NDC1</accession>
<dbReference type="Gene3D" id="2.170.130.10">
    <property type="entry name" value="TonB-dependent receptor, plug domain"/>
    <property type="match status" value="1"/>
</dbReference>
<dbReference type="NCBIfam" id="TIGR04056">
    <property type="entry name" value="OMP_RagA_SusC"/>
    <property type="match status" value="1"/>
</dbReference>
<gene>
    <name evidence="10" type="ORF">SAMN02745205_01871</name>
</gene>
<dbReference type="Gene3D" id="2.40.170.20">
    <property type="entry name" value="TonB-dependent receptor, beta-barrel domain"/>
    <property type="match status" value="1"/>
</dbReference>
<dbReference type="InterPro" id="IPR039426">
    <property type="entry name" value="TonB-dep_rcpt-like"/>
</dbReference>
<feature type="signal peptide" evidence="8">
    <location>
        <begin position="1"/>
        <end position="20"/>
    </location>
</feature>
<dbReference type="PROSITE" id="PS52016">
    <property type="entry name" value="TONB_DEPENDENT_REC_3"/>
    <property type="match status" value="1"/>
</dbReference>
<dbReference type="InterPro" id="IPR008969">
    <property type="entry name" value="CarboxyPept-like_regulatory"/>
</dbReference>
<keyword evidence="6 7" id="KW-0998">Cell outer membrane</keyword>
<dbReference type="SUPFAM" id="SSF56935">
    <property type="entry name" value="Porins"/>
    <property type="match status" value="1"/>
</dbReference>
<dbReference type="EMBL" id="FUWL01000020">
    <property type="protein sequence ID" value="SJZ77262.1"/>
    <property type="molecule type" value="Genomic_DNA"/>
</dbReference>
<evidence type="ECO:0000256" key="1">
    <source>
        <dbReference type="ARBA" id="ARBA00004571"/>
    </source>
</evidence>
<dbReference type="RefSeq" id="WP_025839240.1">
    <property type="nucleotide sequence ID" value="NZ_FUWL01000020.1"/>
</dbReference>
<evidence type="ECO:0000313" key="11">
    <source>
        <dbReference type="Proteomes" id="UP000189956"/>
    </source>
</evidence>
<evidence type="ECO:0000256" key="8">
    <source>
        <dbReference type="SAM" id="SignalP"/>
    </source>
</evidence>
<dbReference type="AlphaFoldDB" id="A0A1T4NDC1"/>
<dbReference type="Pfam" id="PF07715">
    <property type="entry name" value="Plug"/>
    <property type="match status" value="1"/>
</dbReference>
<evidence type="ECO:0000256" key="3">
    <source>
        <dbReference type="ARBA" id="ARBA00022452"/>
    </source>
</evidence>
<organism evidence="10 11">
    <name type="scientific">Porphyromonas cangingivalis</name>
    <dbReference type="NCBI Taxonomy" id="36874"/>
    <lineage>
        <taxon>Bacteria</taxon>
        <taxon>Pseudomonadati</taxon>
        <taxon>Bacteroidota</taxon>
        <taxon>Bacteroidia</taxon>
        <taxon>Bacteroidales</taxon>
        <taxon>Porphyromonadaceae</taxon>
        <taxon>Porphyromonas</taxon>
    </lineage>
</organism>
<reference evidence="10 11" key="1">
    <citation type="submission" date="2017-02" db="EMBL/GenBank/DDBJ databases">
        <authorList>
            <person name="Peterson S.W."/>
        </authorList>
    </citation>
    <scope>NUCLEOTIDE SEQUENCE [LARGE SCALE GENOMIC DNA]</scope>
    <source>
        <strain evidence="10 11">ATCC 700135</strain>
    </source>
</reference>
<dbReference type="InterPro" id="IPR012910">
    <property type="entry name" value="Plug_dom"/>
</dbReference>
<proteinExistence type="inferred from homology"/>
<dbReference type="Proteomes" id="UP000189956">
    <property type="component" value="Unassembled WGS sequence"/>
</dbReference>
<keyword evidence="4 7" id="KW-0812">Transmembrane</keyword>
<feature type="domain" description="TonB-dependent receptor plug" evidence="9">
    <location>
        <begin position="114"/>
        <end position="222"/>
    </location>
</feature>
<dbReference type="Pfam" id="PF13715">
    <property type="entry name" value="CarbopepD_reg_2"/>
    <property type="match status" value="1"/>
</dbReference>
<keyword evidence="3 7" id="KW-1134">Transmembrane beta strand</keyword>
<comment type="subcellular location">
    <subcellularLocation>
        <location evidence="1 7">Cell outer membrane</location>
        <topology evidence="1 7">Multi-pass membrane protein</topology>
    </subcellularLocation>
</comment>
<dbReference type="InterPro" id="IPR037066">
    <property type="entry name" value="Plug_dom_sf"/>
</dbReference>
<evidence type="ECO:0000256" key="5">
    <source>
        <dbReference type="ARBA" id="ARBA00023136"/>
    </source>
</evidence>
<evidence type="ECO:0000256" key="6">
    <source>
        <dbReference type="ARBA" id="ARBA00023237"/>
    </source>
</evidence>